<reference evidence="1 2" key="1">
    <citation type="submission" date="2009-04" db="EMBL/GenBank/DDBJ databases">
        <authorList>
            <person name="Qin X."/>
            <person name="Bachman B."/>
            <person name="Battles P."/>
            <person name="Bell A."/>
            <person name="Bess C."/>
            <person name="Bickham C."/>
            <person name="Chaboub L."/>
            <person name="Chen D."/>
            <person name="Coyle M."/>
            <person name="Deiros D.R."/>
            <person name="Dinh H."/>
            <person name="Forbes L."/>
            <person name="Fowler G."/>
            <person name="Francisco L."/>
            <person name="Fu Q."/>
            <person name="Gubbala S."/>
            <person name="Hale W."/>
            <person name="Han Y."/>
            <person name="Hemphill L."/>
            <person name="Highlander S.K."/>
            <person name="Hirani K."/>
            <person name="Hogues M."/>
            <person name="Jackson L."/>
            <person name="Jakkamsetti A."/>
            <person name="Javaid M."/>
            <person name="Jiang H."/>
            <person name="Korchina V."/>
            <person name="Kovar C."/>
            <person name="Lara F."/>
            <person name="Lee S."/>
            <person name="Mata R."/>
            <person name="Mathew T."/>
            <person name="Moen C."/>
            <person name="Morales K."/>
            <person name="Munidasa M."/>
            <person name="Nazareth L."/>
            <person name="Ngo R."/>
            <person name="Nguyen L."/>
            <person name="Okwuonu G."/>
            <person name="Ongeri F."/>
            <person name="Patil S."/>
            <person name="Petrosino J."/>
            <person name="Pham C."/>
            <person name="Pham P."/>
            <person name="Pu L.-L."/>
            <person name="Puazo M."/>
            <person name="Raj R."/>
            <person name="Reid J."/>
            <person name="Rouhana J."/>
            <person name="Saada N."/>
            <person name="Shang Y."/>
            <person name="Simmons D."/>
            <person name="Thornton R."/>
            <person name="Warren J."/>
            <person name="Weissenberger G."/>
            <person name="Zhang J."/>
            <person name="Zhang L."/>
            <person name="Zhou C."/>
            <person name="Zhu D."/>
            <person name="Muzny D."/>
            <person name="Worley K."/>
            <person name="Gibbs R."/>
        </authorList>
    </citation>
    <scope>NUCLEOTIDE SEQUENCE [LARGE SCALE GENOMIC DNA]</scope>
    <source>
        <strain evidence="1 2">ATCC 43531</strain>
    </source>
</reference>
<evidence type="ECO:0000313" key="2">
    <source>
        <dbReference type="Proteomes" id="UP000005309"/>
    </source>
</evidence>
<proteinExistence type="predicted"/>
<evidence type="ECO:0000313" key="1">
    <source>
        <dbReference type="EMBL" id="EEQ48513.1"/>
    </source>
</evidence>
<dbReference type="EMBL" id="ACLA01000018">
    <property type="protein sequence ID" value="EEQ48513.1"/>
    <property type="molecule type" value="Genomic_DNA"/>
</dbReference>
<protein>
    <submittedName>
        <fullName evidence="1">Uncharacterized protein</fullName>
    </submittedName>
</protein>
<gene>
    <name evidence="1" type="ORF">HMPREF0908_1188</name>
</gene>
<comment type="caution">
    <text evidence="1">The sequence shown here is derived from an EMBL/GenBank/DDBJ whole genome shotgun (WGS) entry which is preliminary data.</text>
</comment>
<organism evidence="1 2">
    <name type="scientific">Selenomonas flueggei ATCC 43531</name>
    <dbReference type="NCBI Taxonomy" id="638302"/>
    <lineage>
        <taxon>Bacteria</taxon>
        <taxon>Bacillati</taxon>
        <taxon>Bacillota</taxon>
        <taxon>Negativicutes</taxon>
        <taxon>Selenomonadales</taxon>
        <taxon>Selenomonadaceae</taxon>
        <taxon>Selenomonas</taxon>
    </lineage>
</organism>
<sequence>MLYISDCLRTIFTREHRSVVTMKEMAQVSAFEAAAGSRVQFTVC</sequence>
<name>C4V3U4_9FIRM</name>
<dbReference type="Proteomes" id="UP000005309">
    <property type="component" value="Unassembled WGS sequence"/>
</dbReference>
<accession>C4V3U4</accession>
<dbReference type="HOGENOM" id="CLU_3221932_0_0_9"/>
<keyword evidence="2" id="KW-1185">Reference proteome</keyword>
<dbReference type="AlphaFoldDB" id="C4V3U4"/>